<gene>
    <name evidence="7" type="ORF">ENL41_00740</name>
</gene>
<dbReference type="PANTHER" id="PTHR34478">
    <property type="entry name" value="PROTEIN LEMA"/>
    <property type="match status" value="1"/>
</dbReference>
<dbReference type="InterPro" id="IPR007156">
    <property type="entry name" value="MamQ_LemA"/>
</dbReference>
<protein>
    <submittedName>
        <fullName evidence="7">LemA family protein</fullName>
    </submittedName>
</protein>
<dbReference type="Proteomes" id="UP000886014">
    <property type="component" value="Unassembled WGS sequence"/>
</dbReference>
<organism evidence="7">
    <name type="scientific">candidate division WOR-3 bacterium</name>
    <dbReference type="NCBI Taxonomy" id="2052148"/>
    <lineage>
        <taxon>Bacteria</taxon>
        <taxon>Bacteria division WOR-3</taxon>
    </lineage>
</organism>
<evidence type="ECO:0000256" key="2">
    <source>
        <dbReference type="ARBA" id="ARBA00008854"/>
    </source>
</evidence>
<name>A0A7C5I3G9_UNCW3</name>
<comment type="caution">
    <text evidence="7">The sequence shown here is derived from an EMBL/GenBank/DDBJ whole genome shotgun (WGS) entry which is preliminary data.</text>
</comment>
<keyword evidence="5 6" id="KW-0472">Membrane</keyword>
<dbReference type="InterPro" id="IPR023353">
    <property type="entry name" value="LemA-like_dom_sf"/>
</dbReference>
<comment type="similarity">
    <text evidence="2">Belongs to the LemA family.</text>
</comment>
<reference evidence="7" key="1">
    <citation type="journal article" date="2020" name="mSystems">
        <title>Genome- and Community-Level Interaction Insights into Carbon Utilization and Element Cycling Functions of Hydrothermarchaeota in Hydrothermal Sediment.</title>
        <authorList>
            <person name="Zhou Z."/>
            <person name="Liu Y."/>
            <person name="Xu W."/>
            <person name="Pan J."/>
            <person name="Luo Z.H."/>
            <person name="Li M."/>
        </authorList>
    </citation>
    <scope>NUCLEOTIDE SEQUENCE [LARGE SCALE GENOMIC DNA]</scope>
    <source>
        <strain evidence="7">HyVt-94</strain>
    </source>
</reference>
<evidence type="ECO:0000256" key="3">
    <source>
        <dbReference type="ARBA" id="ARBA00022692"/>
    </source>
</evidence>
<dbReference type="PANTHER" id="PTHR34478:SF2">
    <property type="entry name" value="MEMBRANE PROTEIN"/>
    <property type="match status" value="1"/>
</dbReference>
<sequence>MIIKILIAVGIVLVLWIIYSYNILIRWKFRVKNAWSQIDVQLKRRYDLIPNLVESVKGYMEYEKELLEKITELRAMAIKARNLKERGKAEGELSENISRLLAVVEKYPDLKANKNFLMLQEELVSTENRIAFARQFYNDCVMNYNTKQEIFPTNIIAKLFRFKKAEFLLFPQDRGVPTVKFGG</sequence>
<proteinExistence type="inferred from homology"/>
<dbReference type="EMBL" id="DRTV01000061">
    <property type="protein sequence ID" value="HHF57933.1"/>
    <property type="molecule type" value="Genomic_DNA"/>
</dbReference>
<comment type="subcellular location">
    <subcellularLocation>
        <location evidence="1">Membrane</location>
        <topology evidence="1">Single-pass membrane protein</topology>
    </subcellularLocation>
</comment>
<dbReference type="Pfam" id="PF04011">
    <property type="entry name" value="LemA"/>
    <property type="match status" value="1"/>
</dbReference>
<dbReference type="SUPFAM" id="SSF140478">
    <property type="entry name" value="LemA-like"/>
    <property type="match status" value="1"/>
</dbReference>
<dbReference type="AlphaFoldDB" id="A0A7C5I3G9"/>
<evidence type="ECO:0000256" key="6">
    <source>
        <dbReference type="SAM" id="Phobius"/>
    </source>
</evidence>
<evidence type="ECO:0000256" key="5">
    <source>
        <dbReference type="ARBA" id="ARBA00023136"/>
    </source>
</evidence>
<keyword evidence="4 6" id="KW-1133">Transmembrane helix</keyword>
<accession>A0A7C5I3G9</accession>
<dbReference type="Gene3D" id="1.20.1440.20">
    <property type="entry name" value="LemA-like domain"/>
    <property type="match status" value="1"/>
</dbReference>
<feature type="transmembrane region" description="Helical" evidence="6">
    <location>
        <begin position="6"/>
        <end position="25"/>
    </location>
</feature>
<evidence type="ECO:0000256" key="4">
    <source>
        <dbReference type="ARBA" id="ARBA00022989"/>
    </source>
</evidence>
<keyword evidence="3 6" id="KW-0812">Transmembrane</keyword>
<evidence type="ECO:0000313" key="7">
    <source>
        <dbReference type="EMBL" id="HHF57933.1"/>
    </source>
</evidence>
<dbReference type="GO" id="GO:0016020">
    <property type="term" value="C:membrane"/>
    <property type="evidence" value="ECO:0007669"/>
    <property type="project" value="UniProtKB-SubCell"/>
</dbReference>
<evidence type="ECO:0000256" key="1">
    <source>
        <dbReference type="ARBA" id="ARBA00004167"/>
    </source>
</evidence>